<evidence type="ECO:0000256" key="1">
    <source>
        <dbReference type="SAM" id="MobiDB-lite"/>
    </source>
</evidence>
<protein>
    <submittedName>
        <fullName evidence="2">Uncharacterized protein</fullName>
    </submittedName>
</protein>
<dbReference type="Proteomes" id="UP000886998">
    <property type="component" value="Unassembled WGS sequence"/>
</dbReference>
<accession>A0A8X7CPQ5</accession>
<keyword evidence="3" id="KW-1185">Reference proteome</keyword>
<feature type="compositionally biased region" description="Basic and acidic residues" evidence="1">
    <location>
        <begin position="30"/>
        <end position="39"/>
    </location>
</feature>
<proteinExistence type="predicted"/>
<comment type="caution">
    <text evidence="2">The sequence shown here is derived from an EMBL/GenBank/DDBJ whole genome shotgun (WGS) entry which is preliminary data.</text>
</comment>
<reference evidence="2" key="1">
    <citation type="submission" date="2020-08" db="EMBL/GenBank/DDBJ databases">
        <title>Multicomponent nature underlies the extraordinary mechanical properties of spider dragline silk.</title>
        <authorList>
            <person name="Kono N."/>
            <person name="Nakamura H."/>
            <person name="Mori M."/>
            <person name="Yoshida Y."/>
            <person name="Ohtoshi R."/>
            <person name="Malay A.D."/>
            <person name="Moran D.A.P."/>
            <person name="Tomita M."/>
            <person name="Numata K."/>
            <person name="Arakawa K."/>
        </authorList>
    </citation>
    <scope>NUCLEOTIDE SEQUENCE</scope>
</reference>
<organism evidence="2 3">
    <name type="scientific">Trichonephila inaurata madagascariensis</name>
    <dbReference type="NCBI Taxonomy" id="2747483"/>
    <lineage>
        <taxon>Eukaryota</taxon>
        <taxon>Metazoa</taxon>
        <taxon>Ecdysozoa</taxon>
        <taxon>Arthropoda</taxon>
        <taxon>Chelicerata</taxon>
        <taxon>Arachnida</taxon>
        <taxon>Araneae</taxon>
        <taxon>Araneomorphae</taxon>
        <taxon>Entelegynae</taxon>
        <taxon>Araneoidea</taxon>
        <taxon>Nephilidae</taxon>
        <taxon>Trichonephila</taxon>
        <taxon>Trichonephila inaurata</taxon>
    </lineage>
</organism>
<evidence type="ECO:0000313" key="3">
    <source>
        <dbReference type="Proteomes" id="UP000886998"/>
    </source>
</evidence>
<feature type="region of interest" description="Disordered" evidence="1">
    <location>
        <begin position="18"/>
        <end position="53"/>
    </location>
</feature>
<sequence length="108" mass="12247">MKMMLPRSRDVNSIELPVLLNPPYSGPNESSKEKVKYFKDPPQTKNTRTHAPYRGDLNFLGVFNHGKSRRRKLVTLENGITSTSKKDQEEKTHGVKNSITLMVGTGYL</sequence>
<gene>
    <name evidence="2" type="ORF">TNIN_419181</name>
</gene>
<name>A0A8X7CPQ5_9ARAC</name>
<evidence type="ECO:0000313" key="2">
    <source>
        <dbReference type="EMBL" id="GFY76233.1"/>
    </source>
</evidence>
<dbReference type="AlphaFoldDB" id="A0A8X7CPQ5"/>
<dbReference type="EMBL" id="BMAV01021816">
    <property type="protein sequence ID" value="GFY76233.1"/>
    <property type="molecule type" value="Genomic_DNA"/>
</dbReference>